<dbReference type="GO" id="GO:0016020">
    <property type="term" value="C:membrane"/>
    <property type="evidence" value="ECO:0007669"/>
    <property type="project" value="InterPro"/>
</dbReference>
<name>A0AAN8UDQ8_9MAGN</name>
<comment type="caution">
    <text evidence="1">The sequence shown here is derived from an EMBL/GenBank/DDBJ whole genome shotgun (WGS) entry which is preliminary data.</text>
</comment>
<dbReference type="PANTHER" id="PTHR11814">
    <property type="entry name" value="SULFATE TRANSPORTER"/>
    <property type="match status" value="1"/>
</dbReference>
<gene>
    <name evidence="1" type="ORF">RJ641_020035</name>
</gene>
<protein>
    <submittedName>
        <fullName evidence="1">Uncharacterized protein</fullName>
    </submittedName>
</protein>
<accession>A0AAN8UDQ8</accession>
<dbReference type="Proteomes" id="UP001370490">
    <property type="component" value="Unassembled WGS sequence"/>
</dbReference>
<evidence type="ECO:0000313" key="1">
    <source>
        <dbReference type="EMBL" id="KAK6914918.1"/>
    </source>
</evidence>
<keyword evidence="2" id="KW-1185">Reference proteome</keyword>
<proteinExistence type="predicted"/>
<dbReference type="EMBL" id="JBAMMX010000025">
    <property type="protein sequence ID" value="KAK6914918.1"/>
    <property type="molecule type" value="Genomic_DNA"/>
</dbReference>
<dbReference type="InterPro" id="IPR001902">
    <property type="entry name" value="SLC26A/SulP_fam"/>
</dbReference>
<dbReference type="AlphaFoldDB" id="A0AAN8UDQ8"/>
<dbReference type="GO" id="GO:0055085">
    <property type="term" value="P:transmembrane transport"/>
    <property type="evidence" value="ECO:0007669"/>
    <property type="project" value="InterPro"/>
</dbReference>
<sequence>MLVDFPAAIRLRKFDKIDFLACLCLFLGVLFMSVPVGHSIAVGNSIFKILSLVTWPKTISLEHIPGTPIFQDISRYEETVENFIISHTSCPIFNLLCQLHLHTGKNTKMGRRKMKG</sequence>
<evidence type="ECO:0000313" key="2">
    <source>
        <dbReference type="Proteomes" id="UP001370490"/>
    </source>
</evidence>
<organism evidence="1 2">
    <name type="scientific">Dillenia turbinata</name>
    <dbReference type="NCBI Taxonomy" id="194707"/>
    <lineage>
        <taxon>Eukaryota</taxon>
        <taxon>Viridiplantae</taxon>
        <taxon>Streptophyta</taxon>
        <taxon>Embryophyta</taxon>
        <taxon>Tracheophyta</taxon>
        <taxon>Spermatophyta</taxon>
        <taxon>Magnoliopsida</taxon>
        <taxon>eudicotyledons</taxon>
        <taxon>Gunneridae</taxon>
        <taxon>Pentapetalae</taxon>
        <taxon>Dilleniales</taxon>
        <taxon>Dilleniaceae</taxon>
        <taxon>Dillenia</taxon>
    </lineage>
</organism>
<reference evidence="1 2" key="1">
    <citation type="submission" date="2023-12" db="EMBL/GenBank/DDBJ databases">
        <title>A high-quality genome assembly for Dillenia turbinata (Dilleniales).</title>
        <authorList>
            <person name="Chanderbali A."/>
        </authorList>
    </citation>
    <scope>NUCLEOTIDE SEQUENCE [LARGE SCALE GENOMIC DNA]</scope>
    <source>
        <strain evidence="1">LSX21</strain>
        <tissue evidence="1">Leaf</tissue>
    </source>
</reference>